<keyword evidence="2" id="KW-1185">Reference proteome</keyword>
<proteinExistence type="predicted"/>
<protein>
    <submittedName>
        <fullName evidence="1">Uncharacterized protein</fullName>
    </submittedName>
</protein>
<sequence>MGISPFIEVSFLNASRLDVAVLAVLSLDERIYGVDGVHNNGFHFIGAISISSLESILRVASGSTWALIFSLSAPGSKEEMA</sequence>
<organism evidence="1 2">
    <name type="scientific">Psophocarpus tetragonolobus</name>
    <name type="common">Winged bean</name>
    <name type="synonym">Dolichos tetragonolobus</name>
    <dbReference type="NCBI Taxonomy" id="3891"/>
    <lineage>
        <taxon>Eukaryota</taxon>
        <taxon>Viridiplantae</taxon>
        <taxon>Streptophyta</taxon>
        <taxon>Embryophyta</taxon>
        <taxon>Tracheophyta</taxon>
        <taxon>Spermatophyta</taxon>
        <taxon>Magnoliopsida</taxon>
        <taxon>eudicotyledons</taxon>
        <taxon>Gunneridae</taxon>
        <taxon>Pentapetalae</taxon>
        <taxon>rosids</taxon>
        <taxon>fabids</taxon>
        <taxon>Fabales</taxon>
        <taxon>Fabaceae</taxon>
        <taxon>Papilionoideae</taxon>
        <taxon>50 kb inversion clade</taxon>
        <taxon>NPAAA clade</taxon>
        <taxon>indigoferoid/millettioid clade</taxon>
        <taxon>Phaseoleae</taxon>
        <taxon>Psophocarpus</taxon>
    </lineage>
</organism>
<evidence type="ECO:0000313" key="2">
    <source>
        <dbReference type="Proteomes" id="UP001386955"/>
    </source>
</evidence>
<dbReference type="Proteomes" id="UP001386955">
    <property type="component" value="Unassembled WGS sequence"/>
</dbReference>
<dbReference type="EMBL" id="JAYMYS010000005">
    <property type="protein sequence ID" value="KAK7393058.1"/>
    <property type="molecule type" value="Genomic_DNA"/>
</dbReference>
<gene>
    <name evidence="1" type="ORF">VNO78_21510</name>
</gene>
<reference evidence="1 2" key="1">
    <citation type="submission" date="2024-01" db="EMBL/GenBank/DDBJ databases">
        <title>The genomes of 5 underutilized Papilionoideae crops provide insights into root nodulation and disease resistanc.</title>
        <authorList>
            <person name="Jiang F."/>
        </authorList>
    </citation>
    <scope>NUCLEOTIDE SEQUENCE [LARGE SCALE GENOMIC DNA]</scope>
    <source>
        <strain evidence="1">DUOXIRENSHENG_FW03</strain>
        <tissue evidence="1">Leaves</tissue>
    </source>
</reference>
<dbReference type="AlphaFoldDB" id="A0AAN9SB76"/>
<accession>A0AAN9SB76</accession>
<name>A0AAN9SB76_PSOTE</name>
<comment type="caution">
    <text evidence="1">The sequence shown here is derived from an EMBL/GenBank/DDBJ whole genome shotgun (WGS) entry which is preliminary data.</text>
</comment>
<evidence type="ECO:0000313" key="1">
    <source>
        <dbReference type="EMBL" id="KAK7393058.1"/>
    </source>
</evidence>